<reference evidence="1" key="1">
    <citation type="submission" date="2020-01" db="EMBL/GenBank/DDBJ databases">
        <authorList>
            <person name="Mishra B."/>
        </authorList>
    </citation>
    <scope>NUCLEOTIDE SEQUENCE [LARGE SCALE GENOMIC DNA]</scope>
</reference>
<proteinExistence type="predicted"/>
<dbReference type="AlphaFoldDB" id="A0A6D2JWU6"/>
<dbReference type="Proteomes" id="UP000467841">
    <property type="component" value="Unassembled WGS sequence"/>
</dbReference>
<accession>A0A6D2JWU6</accession>
<name>A0A6D2JWU6_9BRAS</name>
<evidence type="ECO:0000313" key="1">
    <source>
        <dbReference type="EMBL" id="CAA7048629.1"/>
    </source>
</evidence>
<dbReference type="OrthoDB" id="185373at2759"/>
<protein>
    <submittedName>
        <fullName evidence="1">Uncharacterized protein</fullName>
    </submittedName>
</protein>
<dbReference type="EMBL" id="CACVBM020001392">
    <property type="protein sequence ID" value="CAA7048629.1"/>
    <property type="molecule type" value="Genomic_DNA"/>
</dbReference>
<organism evidence="1 2">
    <name type="scientific">Microthlaspi erraticum</name>
    <dbReference type="NCBI Taxonomy" id="1685480"/>
    <lineage>
        <taxon>Eukaryota</taxon>
        <taxon>Viridiplantae</taxon>
        <taxon>Streptophyta</taxon>
        <taxon>Embryophyta</taxon>
        <taxon>Tracheophyta</taxon>
        <taxon>Spermatophyta</taxon>
        <taxon>Magnoliopsida</taxon>
        <taxon>eudicotyledons</taxon>
        <taxon>Gunneridae</taxon>
        <taxon>Pentapetalae</taxon>
        <taxon>rosids</taxon>
        <taxon>malvids</taxon>
        <taxon>Brassicales</taxon>
        <taxon>Brassicaceae</taxon>
        <taxon>Coluteocarpeae</taxon>
        <taxon>Microthlaspi</taxon>
    </lineage>
</organism>
<keyword evidence="2" id="KW-1185">Reference proteome</keyword>
<gene>
    <name evidence="1" type="ORF">MERR_LOCUS35864</name>
</gene>
<comment type="caution">
    <text evidence="1">The sequence shown here is derived from an EMBL/GenBank/DDBJ whole genome shotgun (WGS) entry which is preliminary data.</text>
</comment>
<sequence length="90" mass="10437">MKETEDILRAAFATHEKLSPLTYHILIWGYCKVEEYAEALRLLKLEWESAMRIQKEMNEKGFRLNAKTAGVMKELQAMIGERKPSASNCF</sequence>
<evidence type="ECO:0000313" key="2">
    <source>
        <dbReference type="Proteomes" id="UP000467841"/>
    </source>
</evidence>